<evidence type="ECO:0000313" key="3">
    <source>
        <dbReference type="Proteomes" id="UP001302696"/>
    </source>
</evidence>
<dbReference type="Proteomes" id="UP001302696">
    <property type="component" value="Chromosome"/>
</dbReference>
<keyword evidence="2" id="KW-0808">Transferase</keyword>
<accession>A0ABZ0Q5X0</accession>
<organism evidence="2 3">
    <name type="scientific">Pediococcus inopinatus</name>
    <dbReference type="NCBI Taxonomy" id="114090"/>
    <lineage>
        <taxon>Bacteria</taxon>
        <taxon>Bacillati</taxon>
        <taxon>Bacillota</taxon>
        <taxon>Bacilli</taxon>
        <taxon>Lactobacillales</taxon>
        <taxon>Lactobacillaceae</taxon>
        <taxon>Pediococcus</taxon>
    </lineage>
</organism>
<name>A0ABZ0Q5X0_9LACO</name>
<dbReference type="RefSeq" id="WP_323709114.1">
    <property type="nucleotide sequence ID" value="NZ_CP104778.1"/>
</dbReference>
<feature type="domain" description="Polysaccharide pyruvyl transferase" evidence="1">
    <location>
        <begin position="40"/>
        <end position="283"/>
    </location>
</feature>
<sequence>MKKMLGHYKRMFIKYLEYFVQRQTVENSDYFLMDEPDYGNLGDQAIAYAEYMFIEKYVKSRLKGIEIQNTISQLAAVVDKQYNYPLLLQGGGNFGDRYLDFEEIRRFIISRSKKQKIVMFPQTIDFEDKAELERSIKIYSRAPNLTLVARESRSFNQMARLFQNRVIMVPDIVLSLQLPKSMLNEPRFGVITLFRNDGERSMSNHQRQQMLIKLQKRFNRVSVSDTHLGKKNDSGINHTNREKYLFNMWKNIASHQVVVTDRLHGMIFAYITKTPCVVIKNSNHKITDTYSTWLSQCNYIEMMDDFNDLDTIIDRLLGQEPVSLNIEHEFLPLIKVLKG</sequence>
<evidence type="ECO:0000313" key="2">
    <source>
        <dbReference type="EMBL" id="WPC22385.1"/>
    </source>
</evidence>
<evidence type="ECO:0000259" key="1">
    <source>
        <dbReference type="Pfam" id="PF04230"/>
    </source>
</evidence>
<dbReference type="Pfam" id="PF04230">
    <property type="entry name" value="PS_pyruv_trans"/>
    <property type="match status" value="1"/>
</dbReference>
<dbReference type="InterPro" id="IPR007345">
    <property type="entry name" value="Polysacch_pyruvyl_Trfase"/>
</dbReference>
<dbReference type="GO" id="GO:0016740">
    <property type="term" value="F:transferase activity"/>
    <property type="evidence" value="ECO:0007669"/>
    <property type="project" value="UniProtKB-KW"/>
</dbReference>
<keyword evidence="3" id="KW-1185">Reference proteome</keyword>
<proteinExistence type="predicted"/>
<gene>
    <name evidence="2" type="ORF">N6G96_04000</name>
</gene>
<protein>
    <submittedName>
        <fullName evidence="2">Polysaccharide pyruvyl transferase family protein</fullName>
    </submittedName>
</protein>
<dbReference type="EMBL" id="CP104778">
    <property type="protein sequence ID" value="WPC22385.1"/>
    <property type="molecule type" value="Genomic_DNA"/>
</dbReference>
<reference evidence="3" key="1">
    <citation type="submission" date="2024-06" db="EMBL/GenBank/DDBJ databases">
        <authorList>
            <person name="Chang H.C."/>
            <person name="Mun S.Y."/>
        </authorList>
    </citation>
    <scope>NUCLEOTIDE SEQUENCE [LARGE SCALE GENOMIC DNA]</scope>
    <source>
        <strain evidence="3">KT1</strain>
    </source>
</reference>